<keyword evidence="2" id="KW-1185">Reference proteome</keyword>
<reference evidence="1" key="1">
    <citation type="submission" date="2023-04" db="EMBL/GenBank/DDBJ databases">
        <title>Draft Genome sequencing of Naganishia species isolated from polar environments using Oxford Nanopore Technology.</title>
        <authorList>
            <person name="Leo P."/>
            <person name="Venkateswaran K."/>
        </authorList>
    </citation>
    <scope>NUCLEOTIDE SEQUENCE</scope>
    <source>
        <strain evidence="1">MNA-CCFEE 5261</strain>
    </source>
</reference>
<proteinExistence type="predicted"/>
<comment type="caution">
    <text evidence="1">The sequence shown here is derived from an EMBL/GenBank/DDBJ whole genome shotgun (WGS) entry which is preliminary data.</text>
</comment>
<organism evidence="1 2">
    <name type="scientific">Naganishia cerealis</name>
    <dbReference type="NCBI Taxonomy" id="610337"/>
    <lineage>
        <taxon>Eukaryota</taxon>
        <taxon>Fungi</taxon>
        <taxon>Dikarya</taxon>
        <taxon>Basidiomycota</taxon>
        <taxon>Agaricomycotina</taxon>
        <taxon>Tremellomycetes</taxon>
        <taxon>Filobasidiales</taxon>
        <taxon>Filobasidiaceae</taxon>
        <taxon>Naganishia</taxon>
    </lineage>
</organism>
<dbReference type="Proteomes" id="UP001241377">
    <property type="component" value="Unassembled WGS sequence"/>
</dbReference>
<evidence type="ECO:0000313" key="2">
    <source>
        <dbReference type="Proteomes" id="UP001241377"/>
    </source>
</evidence>
<dbReference type="EMBL" id="JASBWR010000001">
    <property type="protein sequence ID" value="KAJ9113957.1"/>
    <property type="molecule type" value="Genomic_DNA"/>
</dbReference>
<name>A0ACC2WTU7_9TREE</name>
<sequence length="410" mass="45610">MVTDPPLLLSADNSVCVLLDVGTDPASTSIYHLWKTFDLKPNCGGACGEIVALKGLYWRNLINPLVAAQNFEYKMSNILDKPLESAFGWITVLDIRSPLATIQVPELVSQRRRWLNGSFFAAIHSIFHFGYLYRSKHGFWRKFFLHIELIYQTYNMIFTWFSLDYVPWTKYINIPLAYIYLALLAMCFLLSMGNRPQGSVAGYTTAMVGFALITVYMAAAAIYLAVVGIKAAVNDGTINVSDYTNADQTFRNIVLSLIATYGIYVLASILALDPWHLLTSFVQYLLLAPSYINVFNVYAFSNVHDVIETNILVLPQSWGTKGADKVDMELGVAGGGKNAKAGEVDVSVPTEEKDINALYAAELKRLAQPAPVEVKTKSPTQKQEDYYKTFRTNTLMLWVVTNAGLAAGIL</sequence>
<gene>
    <name evidence="1" type="ORF">QFC19_000153</name>
</gene>
<evidence type="ECO:0000313" key="1">
    <source>
        <dbReference type="EMBL" id="KAJ9113957.1"/>
    </source>
</evidence>
<protein>
    <submittedName>
        <fullName evidence="1">Uncharacterized protein</fullName>
    </submittedName>
</protein>
<accession>A0ACC2WTU7</accession>